<sequence>MAKKRKQLADKIRVSRNKRKETPKTVNPFEVKINHQKHDVLGRKISKHDKGMPGLSRSKATKKRKETLLQEYENQFKANKFVDQRFGETDTSLSLEDKMLKRFAIEKLKMADKHSKFNLNEDEELTHYGQSLSQIEKFEDPDDSDEEDDDNGRIGAKMVSEEHFGGFMTRKEAEDARDARSWKEKMEDVIAKSKKEKYDRQMEKEKTKEMTEKLDEEWSSLRLLISSLSKAKGSKGEETVQKKVDDYDIAVRELQFEMKGKATDRMKTEEEIAREEKEKLEKLEADRIRRMKGMTEEETSSGKHFSADDLDDGFVIDGADKEKFQVSYKDGKMVNYEDVEAHVSAEDKEGDEKNDSDVDEDDDEKGVTEENEEEEEEESGDDSDNSDDSFGDIASEDEEAEENGDKQEEEEKGITISLEQNRMSKEFDHKTRKMMEAAKKEIPYTFSVPENYEALLDLLQENNILDQITIMQRVRTCHHPSLAEGNKSLLETFFGLLVQYYGDLALQKPPQLHLMDQMTPILYSLTQQSPVAAAQAVVEQIANRQKEFKQICDRRAGRGMYPGLDTLLMFKLVSMLFPTSDFYHPVTTPALLFLCQMLAQCSISQERDVAAGLFVCSICLEYVSLSKRYIPEVVNFLHGLLFLAAEKDPNKIEPVIPPFKPVGKNVNLLLLSKAMSGVTEIKKWKMSELLSINMERQATCNDEFRLSAINNSLILIREFSNLYAELPSYKEIFTPITNMCKKLPVQDFPTALQKNLKNLMENICANCQRKRQFLVIQKKKPQPLKMYEPKVEEVFDGKKNRQKGTKDFNEHQKLVHKHKRELKGAIREIKKDNQFLARQKLQKQLLLDAERKRKMKQIFAMLSAQEGDYKAMKRRKVE</sequence>
<keyword evidence="4" id="KW-0698">rRNA processing</keyword>
<evidence type="ECO:0000256" key="5">
    <source>
        <dbReference type="ARBA" id="ARBA00023242"/>
    </source>
</evidence>
<feature type="compositionally biased region" description="Acidic residues" evidence="8">
    <location>
        <begin position="357"/>
        <end position="411"/>
    </location>
</feature>
<keyword evidence="10" id="KW-1185">Reference proteome</keyword>
<evidence type="ECO:0000256" key="8">
    <source>
        <dbReference type="SAM" id="MobiDB-lite"/>
    </source>
</evidence>
<proteinExistence type="inferred from homology"/>
<protein>
    <recommendedName>
        <fullName evidence="11">Nucleolar protein 14</fullName>
    </recommendedName>
</protein>
<reference evidence="9" key="1">
    <citation type="journal article" date="2021" name="Genome Biol. Evol.">
        <title>A High-Quality Reference Genome for a Parasitic Bivalve with Doubly Uniparental Inheritance (Bivalvia: Unionida).</title>
        <authorList>
            <person name="Smith C.H."/>
        </authorList>
    </citation>
    <scope>NUCLEOTIDE SEQUENCE</scope>
    <source>
        <strain evidence="9">CHS0354</strain>
    </source>
</reference>
<reference evidence="9" key="2">
    <citation type="journal article" date="2021" name="Genome Biol. Evol.">
        <title>Developing a high-quality reference genome for a parasitic bivalve with doubly uniparental inheritance (Bivalvia: Unionida).</title>
        <authorList>
            <person name="Smith C.H."/>
        </authorList>
    </citation>
    <scope>NUCLEOTIDE SEQUENCE</scope>
    <source>
        <strain evidence="9">CHS0354</strain>
        <tissue evidence="9">Mantle</tissue>
    </source>
</reference>
<evidence type="ECO:0008006" key="11">
    <source>
        <dbReference type="Google" id="ProtNLM"/>
    </source>
</evidence>
<keyword evidence="3" id="KW-0690">Ribosome biogenesis</keyword>
<dbReference type="Proteomes" id="UP001195483">
    <property type="component" value="Unassembled WGS sequence"/>
</dbReference>
<evidence type="ECO:0000256" key="2">
    <source>
        <dbReference type="ARBA" id="ARBA00007466"/>
    </source>
</evidence>
<feature type="region of interest" description="Disordered" evidence="8">
    <location>
        <begin position="165"/>
        <end position="186"/>
    </location>
</feature>
<dbReference type="Pfam" id="PF04147">
    <property type="entry name" value="Nop14"/>
    <property type="match status" value="1"/>
</dbReference>
<keyword evidence="7" id="KW-0175">Coiled coil</keyword>
<gene>
    <name evidence="9" type="ORF">CHS0354_037784</name>
</gene>
<evidence type="ECO:0000256" key="6">
    <source>
        <dbReference type="ARBA" id="ARBA00024695"/>
    </source>
</evidence>
<evidence type="ECO:0000313" key="9">
    <source>
        <dbReference type="EMBL" id="KAK3603036.1"/>
    </source>
</evidence>
<feature type="compositionally biased region" description="Acidic residues" evidence="8">
    <location>
        <begin position="139"/>
        <end position="150"/>
    </location>
</feature>
<comment type="subcellular location">
    <subcellularLocation>
        <location evidence="1">Nucleus</location>
        <location evidence="1">Nucleolus</location>
    </subcellularLocation>
</comment>
<evidence type="ECO:0000256" key="3">
    <source>
        <dbReference type="ARBA" id="ARBA00022517"/>
    </source>
</evidence>
<feature type="coiled-coil region" evidence="7">
    <location>
        <begin position="258"/>
        <end position="286"/>
    </location>
</feature>
<evidence type="ECO:0000256" key="1">
    <source>
        <dbReference type="ARBA" id="ARBA00004604"/>
    </source>
</evidence>
<evidence type="ECO:0000313" key="10">
    <source>
        <dbReference type="Proteomes" id="UP001195483"/>
    </source>
</evidence>
<feature type="compositionally biased region" description="Basic and acidic residues" evidence="8">
    <location>
        <begin position="32"/>
        <end position="42"/>
    </location>
</feature>
<dbReference type="EMBL" id="JAEAOA010002208">
    <property type="protein sequence ID" value="KAK3603036.1"/>
    <property type="molecule type" value="Genomic_DNA"/>
</dbReference>
<keyword evidence="5" id="KW-0539">Nucleus</keyword>
<comment type="caution">
    <text evidence="9">The sequence shown here is derived from an EMBL/GenBank/DDBJ whole genome shotgun (WGS) entry which is preliminary data.</text>
</comment>
<dbReference type="AlphaFoldDB" id="A0AAE0T3G3"/>
<feature type="region of interest" description="Disordered" evidence="8">
    <location>
        <begin position="1"/>
        <end position="63"/>
    </location>
</feature>
<dbReference type="InterPro" id="IPR007276">
    <property type="entry name" value="Nop14"/>
</dbReference>
<feature type="compositionally biased region" description="Basic and acidic residues" evidence="8">
    <location>
        <begin position="339"/>
        <end position="356"/>
    </location>
</feature>
<reference evidence="9" key="3">
    <citation type="submission" date="2023-05" db="EMBL/GenBank/DDBJ databases">
        <authorList>
            <person name="Smith C.H."/>
        </authorList>
    </citation>
    <scope>NUCLEOTIDE SEQUENCE</scope>
    <source>
        <strain evidence="9">CHS0354</strain>
        <tissue evidence="9">Mantle</tissue>
    </source>
</reference>
<comment type="function">
    <text evidence="6">Involved in nucleolar processing of pre-18S ribosomal RNA. Has a role in the nuclear export of 40S pre-ribosomal subunit to the cytoplasm.</text>
</comment>
<dbReference type="PANTHER" id="PTHR23183:SF0">
    <property type="entry name" value="NUCLEOLAR PROTEIN 14"/>
    <property type="match status" value="1"/>
</dbReference>
<dbReference type="GO" id="GO:0030692">
    <property type="term" value="C:Noc4p-Nop14p complex"/>
    <property type="evidence" value="ECO:0007669"/>
    <property type="project" value="TreeGrafter"/>
</dbReference>
<evidence type="ECO:0000256" key="7">
    <source>
        <dbReference type="SAM" id="Coils"/>
    </source>
</evidence>
<dbReference type="GO" id="GO:0030490">
    <property type="term" value="P:maturation of SSU-rRNA"/>
    <property type="evidence" value="ECO:0007669"/>
    <property type="project" value="TreeGrafter"/>
</dbReference>
<organism evidence="9 10">
    <name type="scientific">Potamilus streckersoni</name>
    <dbReference type="NCBI Taxonomy" id="2493646"/>
    <lineage>
        <taxon>Eukaryota</taxon>
        <taxon>Metazoa</taxon>
        <taxon>Spiralia</taxon>
        <taxon>Lophotrochozoa</taxon>
        <taxon>Mollusca</taxon>
        <taxon>Bivalvia</taxon>
        <taxon>Autobranchia</taxon>
        <taxon>Heteroconchia</taxon>
        <taxon>Palaeoheterodonta</taxon>
        <taxon>Unionida</taxon>
        <taxon>Unionoidea</taxon>
        <taxon>Unionidae</taxon>
        <taxon>Ambleminae</taxon>
        <taxon>Lampsilini</taxon>
        <taxon>Potamilus</taxon>
    </lineage>
</organism>
<evidence type="ECO:0000256" key="4">
    <source>
        <dbReference type="ARBA" id="ARBA00022552"/>
    </source>
</evidence>
<dbReference type="PANTHER" id="PTHR23183">
    <property type="entry name" value="NOP14"/>
    <property type="match status" value="1"/>
</dbReference>
<accession>A0AAE0T3G3</accession>
<comment type="similarity">
    <text evidence="2">Belongs to the NOP14 family.</text>
</comment>
<name>A0AAE0T3G3_9BIVA</name>
<dbReference type="GO" id="GO:0032040">
    <property type="term" value="C:small-subunit processome"/>
    <property type="evidence" value="ECO:0007669"/>
    <property type="project" value="InterPro"/>
</dbReference>
<feature type="region of interest" description="Disordered" evidence="8">
    <location>
        <begin position="290"/>
        <end position="314"/>
    </location>
</feature>
<feature type="region of interest" description="Disordered" evidence="8">
    <location>
        <begin position="326"/>
        <end position="427"/>
    </location>
</feature>
<feature type="region of interest" description="Disordered" evidence="8">
    <location>
        <begin position="128"/>
        <end position="153"/>
    </location>
</feature>